<feature type="compositionally biased region" description="Basic and acidic residues" evidence="1">
    <location>
        <begin position="125"/>
        <end position="135"/>
    </location>
</feature>
<feature type="region of interest" description="Disordered" evidence="1">
    <location>
        <begin position="107"/>
        <end position="162"/>
    </location>
</feature>
<dbReference type="EMBL" id="JBFMKM010000016">
    <property type="protein sequence ID" value="KAL1296982.1"/>
    <property type="molecule type" value="Genomic_DNA"/>
</dbReference>
<feature type="region of interest" description="Disordered" evidence="1">
    <location>
        <begin position="349"/>
        <end position="368"/>
    </location>
</feature>
<proteinExistence type="predicted"/>
<protein>
    <submittedName>
        <fullName evidence="3">Uncharacterized protein</fullName>
    </submittedName>
</protein>
<dbReference type="Proteomes" id="UP001562354">
    <property type="component" value="Unassembled WGS sequence"/>
</dbReference>
<evidence type="ECO:0000256" key="2">
    <source>
        <dbReference type="SAM" id="Phobius"/>
    </source>
</evidence>
<feature type="transmembrane region" description="Helical" evidence="2">
    <location>
        <begin position="445"/>
        <end position="473"/>
    </location>
</feature>
<organism evidence="3 4">
    <name type="scientific">Neodothiora populina</name>
    <dbReference type="NCBI Taxonomy" id="2781224"/>
    <lineage>
        <taxon>Eukaryota</taxon>
        <taxon>Fungi</taxon>
        <taxon>Dikarya</taxon>
        <taxon>Ascomycota</taxon>
        <taxon>Pezizomycotina</taxon>
        <taxon>Dothideomycetes</taxon>
        <taxon>Dothideomycetidae</taxon>
        <taxon>Dothideales</taxon>
        <taxon>Dothioraceae</taxon>
        <taxon>Neodothiora</taxon>
    </lineage>
</organism>
<keyword evidence="2" id="KW-0472">Membrane</keyword>
<feature type="compositionally biased region" description="Polar residues" evidence="1">
    <location>
        <begin position="136"/>
        <end position="146"/>
    </location>
</feature>
<reference evidence="3 4" key="1">
    <citation type="submission" date="2024-07" db="EMBL/GenBank/DDBJ databases">
        <title>Draft sequence of the Neodothiora populina.</title>
        <authorList>
            <person name="Drown D.D."/>
            <person name="Schuette U.S."/>
            <person name="Buechlein A.B."/>
            <person name="Rusch D.R."/>
            <person name="Winton L.W."/>
            <person name="Adams G.A."/>
        </authorList>
    </citation>
    <scope>NUCLEOTIDE SEQUENCE [LARGE SCALE GENOMIC DNA]</scope>
    <source>
        <strain evidence="3 4">CPC 39397</strain>
    </source>
</reference>
<dbReference type="GeneID" id="95978281"/>
<sequence length="489" mass="54143">MGIKDTGDYLTARAANPRTGLISPSVATVHTPRTPLTPGEALRLYSHTDLQVSPVKHISRQCGQNARKKQYRSTSSRWMQHDSGWSVEAIVEQAQPKMIHANIAATRAAGRPPTDRFIIPMPSGRDPRPFEKVETRSSQLTSLAQRTQHESHSTSGLNGRMISGGAGPRKFAEAVQKLRLHASEGRQAESEPSAGYATNRVIQMPSLSRCTDGESLPPTLQALRSTSSSSIDSIPRTTIDMPGSYTPVQKHFHHIKRKPIGSPRAIKDRRASSATAITTKSAAEKEVLLVTPAPASLIVQASATRTTRADESKAGRFRDFRHLPRVRIIHPETAQEQREVTTPVDLTMRSRSSDNHADENPSSAVPFTRHSRALKNTLPHDPALVGSHITHALARGITLFFKWTRRTWSSNPTTIHALNIITDETADPTARLDALRVLVRVGRRFALLLGVLVVLVRIGVMVWQVLVFVLWPVRAILMVMEWMWMERGV</sequence>
<comment type="caution">
    <text evidence="3">The sequence shown here is derived from an EMBL/GenBank/DDBJ whole genome shotgun (WGS) entry which is preliminary data.</text>
</comment>
<evidence type="ECO:0000313" key="4">
    <source>
        <dbReference type="Proteomes" id="UP001562354"/>
    </source>
</evidence>
<evidence type="ECO:0000313" key="3">
    <source>
        <dbReference type="EMBL" id="KAL1296982.1"/>
    </source>
</evidence>
<accession>A0ABR3P2H2</accession>
<keyword evidence="2" id="KW-1133">Transmembrane helix</keyword>
<name>A0ABR3P2H2_9PEZI</name>
<gene>
    <name evidence="3" type="ORF">AAFC00_004581</name>
</gene>
<keyword evidence="4" id="KW-1185">Reference proteome</keyword>
<dbReference type="RefSeq" id="XP_069196664.1">
    <property type="nucleotide sequence ID" value="XM_069344246.1"/>
</dbReference>
<evidence type="ECO:0000256" key="1">
    <source>
        <dbReference type="SAM" id="MobiDB-lite"/>
    </source>
</evidence>
<keyword evidence="2" id="KW-0812">Transmembrane</keyword>